<dbReference type="PANTHER" id="PTHR24186">
    <property type="entry name" value="PROTEIN PHOSPHATASE 1 REGULATORY SUBUNIT"/>
    <property type="match status" value="1"/>
</dbReference>
<accession>A0A4Y7JV41</accession>
<dbReference type="PROSITE" id="PS50297">
    <property type="entry name" value="ANK_REP_REGION"/>
    <property type="match status" value="1"/>
</dbReference>
<keyword evidence="1" id="KW-0677">Repeat</keyword>
<evidence type="ECO:0000256" key="2">
    <source>
        <dbReference type="ARBA" id="ARBA00023043"/>
    </source>
</evidence>
<dbReference type="InterPro" id="IPR036770">
    <property type="entry name" value="Ankyrin_rpt-contain_sf"/>
</dbReference>
<sequence>MLGTNYCSELRSSMSIIYSAQFPFLRSCNLVASVVPSGILQQIESDMDPTLHEAITTGNVDQLRQLMKHSQECLKQLDNNGKNCLHIAAENGSVKVMKYILRKSNMAEDMINGKDNQGNTPLHLVLKTKSIKCLKILCRDKRVNKTAVNEENLTAFDVFIRDYQLALTDAQEEFVKKGYNYLSTEGGWLCCGKLWCARRIKVDRGNGIYEAMTDEKIKKLERDARKMATWQICLGFATICVIS</sequence>
<proteinExistence type="predicted"/>
<protein>
    <submittedName>
        <fullName evidence="4">Uncharacterized protein</fullName>
    </submittedName>
</protein>
<evidence type="ECO:0000256" key="1">
    <source>
        <dbReference type="ARBA" id="ARBA00022737"/>
    </source>
</evidence>
<evidence type="ECO:0000313" key="4">
    <source>
        <dbReference type="EMBL" id="RZC63831.1"/>
    </source>
</evidence>
<dbReference type="Gene3D" id="1.25.40.20">
    <property type="entry name" value="Ankyrin repeat-containing domain"/>
    <property type="match status" value="1"/>
</dbReference>
<dbReference type="Gramene" id="RZC63831">
    <property type="protein sequence ID" value="RZC63831"/>
    <property type="gene ID" value="C5167_025573"/>
</dbReference>
<keyword evidence="5" id="KW-1185">Reference proteome</keyword>
<evidence type="ECO:0000256" key="3">
    <source>
        <dbReference type="PROSITE-ProRule" id="PRU00023"/>
    </source>
</evidence>
<dbReference type="SUPFAM" id="SSF48403">
    <property type="entry name" value="Ankyrin repeat"/>
    <property type="match status" value="1"/>
</dbReference>
<evidence type="ECO:0000313" key="5">
    <source>
        <dbReference type="Proteomes" id="UP000316621"/>
    </source>
</evidence>
<dbReference type="GO" id="GO:0005886">
    <property type="term" value="C:plasma membrane"/>
    <property type="evidence" value="ECO:0007669"/>
    <property type="project" value="TreeGrafter"/>
</dbReference>
<organism evidence="4 5">
    <name type="scientific">Papaver somniferum</name>
    <name type="common">Opium poppy</name>
    <dbReference type="NCBI Taxonomy" id="3469"/>
    <lineage>
        <taxon>Eukaryota</taxon>
        <taxon>Viridiplantae</taxon>
        <taxon>Streptophyta</taxon>
        <taxon>Embryophyta</taxon>
        <taxon>Tracheophyta</taxon>
        <taxon>Spermatophyta</taxon>
        <taxon>Magnoliopsida</taxon>
        <taxon>Ranunculales</taxon>
        <taxon>Papaveraceae</taxon>
        <taxon>Papaveroideae</taxon>
        <taxon>Papaver</taxon>
    </lineage>
</organism>
<dbReference type="EMBL" id="CM010719">
    <property type="protein sequence ID" value="RZC63831.1"/>
    <property type="molecule type" value="Genomic_DNA"/>
</dbReference>
<gene>
    <name evidence="4" type="ORF">C5167_025573</name>
</gene>
<keyword evidence="2 3" id="KW-0040">ANK repeat</keyword>
<dbReference type="AlphaFoldDB" id="A0A4Y7JV41"/>
<dbReference type="SMART" id="SM00248">
    <property type="entry name" value="ANK"/>
    <property type="match status" value="3"/>
</dbReference>
<dbReference type="PANTHER" id="PTHR24186:SF50">
    <property type="entry name" value="ANKYRIN REPEAT-CONTAINING PROTEIN ITN1-LIKE ISOFORM X1"/>
    <property type="match status" value="1"/>
</dbReference>
<name>A0A4Y7JV41_PAPSO</name>
<dbReference type="Pfam" id="PF12796">
    <property type="entry name" value="Ank_2"/>
    <property type="match status" value="1"/>
</dbReference>
<reference evidence="4 5" key="1">
    <citation type="journal article" date="2018" name="Science">
        <title>The opium poppy genome and morphinan production.</title>
        <authorList>
            <person name="Guo L."/>
            <person name="Winzer T."/>
            <person name="Yang X."/>
            <person name="Li Y."/>
            <person name="Ning Z."/>
            <person name="He Z."/>
            <person name="Teodor R."/>
            <person name="Lu Y."/>
            <person name="Bowser T.A."/>
            <person name="Graham I.A."/>
            <person name="Ye K."/>
        </authorList>
    </citation>
    <scope>NUCLEOTIDE SEQUENCE [LARGE SCALE GENOMIC DNA]</scope>
    <source>
        <strain evidence="5">cv. HN1</strain>
        <tissue evidence="4">Leaves</tissue>
    </source>
</reference>
<dbReference type="PROSITE" id="PS50088">
    <property type="entry name" value="ANK_REPEAT"/>
    <property type="match status" value="1"/>
</dbReference>
<feature type="repeat" description="ANK" evidence="3">
    <location>
        <begin position="80"/>
        <end position="104"/>
    </location>
</feature>
<dbReference type="Proteomes" id="UP000316621">
    <property type="component" value="Chromosome 5"/>
</dbReference>
<dbReference type="InterPro" id="IPR002110">
    <property type="entry name" value="Ankyrin_rpt"/>
</dbReference>